<gene>
    <name evidence="2" type="ORF">SAMN05216366_104157</name>
</gene>
<evidence type="ECO:0008006" key="4">
    <source>
        <dbReference type="Google" id="ProtNLM"/>
    </source>
</evidence>
<dbReference type="RefSeq" id="WP_074571502.1">
    <property type="nucleotide sequence ID" value="NZ_FNJQ01000004.1"/>
</dbReference>
<organism evidence="2 3">
    <name type="scientific">Selenomonas ruminantium</name>
    <dbReference type="NCBI Taxonomy" id="971"/>
    <lineage>
        <taxon>Bacteria</taxon>
        <taxon>Bacillati</taxon>
        <taxon>Bacillota</taxon>
        <taxon>Negativicutes</taxon>
        <taxon>Selenomonadales</taxon>
        <taxon>Selenomonadaceae</taxon>
        <taxon>Selenomonas</taxon>
    </lineage>
</organism>
<dbReference type="Proteomes" id="UP000182412">
    <property type="component" value="Unassembled WGS sequence"/>
</dbReference>
<feature type="chain" id="PRO_5010285280" description="Lipoprotein" evidence="1">
    <location>
        <begin position="23"/>
        <end position="102"/>
    </location>
</feature>
<sequence length="102" mass="11013">MRYKLIMMAMAVLLLAPSFCYAGIPEDKQKHIGVAAGLDAGMAAAGVKKETRWSIMAGLIIGKEIYDHNKSHSTHDHGGDIFAGVGGVVAAEGVIWLWRKDF</sequence>
<keyword evidence="1" id="KW-0732">Signal</keyword>
<protein>
    <recommendedName>
        <fullName evidence="4">Lipoprotein</fullName>
    </recommendedName>
</protein>
<name>A0A1H0P877_SELRU</name>
<dbReference type="EMBL" id="FNJQ01000004">
    <property type="protein sequence ID" value="SDP01307.1"/>
    <property type="molecule type" value="Genomic_DNA"/>
</dbReference>
<evidence type="ECO:0000256" key="1">
    <source>
        <dbReference type="SAM" id="SignalP"/>
    </source>
</evidence>
<dbReference type="AlphaFoldDB" id="A0A1H0P877"/>
<feature type="signal peptide" evidence="1">
    <location>
        <begin position="1"/>
        <end position="22"/>
    </location>
</feature>
<proteinExistence type="predicted"/>
<reference evidence="2 3" key="1">
    <citation type="submission" date="2016-10" db="EMBL/GenBank/DDBJ databases">
        <authorList>
            <person name="de Groot N.N."/>
        </authorList>
    </citation>
    <scope>NUCLEOTIDE SEQUENCE [LARGE SCALE GENOMIC DNA]</scope>
    <source>
        <strain evidence="2 3">S137</strain>
    </source>
</reference>
<evidence type="ECO:0000313" key="3">
    <source>
        <dbReference type="Proteomes" id="UP000182412"/>
    </source>
</evidence>
<accession>A0A1H0P877</accession>
<evidence type="ECO:0000313" key="2">
    <source>
        <dbReference type="EMBL" id="SDP01307.1"/>
    </source>
</evidence>